<feature type="region of interest" description="Disordered" evidence="1">
    <location>
        <begin position="580"/>
        <end position="599"/>
    </location>
</feature>
<dbReference type="InParanoid" id="A0A0C3G0H7"/>
<feature type="transmembrane region" description="Helical" evidence="2">
    <location>
        <begin position="7"/>
        <end position="24"/>
    </location>
</feature>
<accession>A0A0C3G0H7</accession>
<evidence type="ECO:0000313" key="4">
    <source>
        <dbReference type="Proteomes" id="UP000054166"/>
    </source>
</evidence>
<evidence type="ECO:0000313" key="3">
    <source>
        <dbReference type="EMBL" id="KIM89695.1"/>
    </source>
</evidence>
<feature type="non-terminal residue" evidence="3">
    <location>
        <position position="627"/>
    </location>
</feature>
<sequence>MYLPLINAGYILFTACMTLAGMLASDPEGALFFVSTLPLPFASSVTLLAPALVQLRLEFVLRPLELTEISNAPLSKLLRLASHVSSQPAGLSEDIWHRLRPDAPLGILPAHRDWNSDTLPIPADYLWSEPSSSSTPLVKAEPQSGFKNTFATTGDKSMSLAVPTLIQSQSTRLPAFMMPALLFFGALFVVRTAQRIACLLLLRWNIDADYDPDLEQDNPCKVDEFQPDNTSCSRTVVADTINTSISVSSTGDSATLEAVLLFAHAKCNSTNQDLATLVDETSAMTTQGTSSHVQSLLHGNISPIVPSALPYANTLFSHRLGLDVEEHQDLGRTLNISYDSASDGPSPSHTRLVNGTFADHSVSAVIPTGRTPPTKTHLFSSKPIGSIQDDLTVIYETSFEFTSDAQYHFATKPTPKDSSFPVSLDSDDVLVRLRSVDALAQGQHSRMSTSNIEPSTDQVVKHITCNAFSIERRDPSIGPAINISRPSEPFTNDHTFDGQAQVFNMDDLIPTTSGMSQDLKTKPYLSVTETPICPETRSHPVGVVLVQFQDPSSGQAISIPLGSDSIDRGAITIDAQGATAVANSPTRRKRSKPTKNQRMARNAARVYDIVLPFDDVDDLTDLFSRVK</sequence>
<reference evidence="3 4" key="1">
    <citation type="submission" date="2014-04" db="EMBL/GenBank/DDBJ databases">
        <authorList>
            <consortium name="DOE Joint Genome Institute"/>
            <person name="Kuo A."/>
            <person name="Tarkka M."/>
            <person name="Buscot F."/>
            <person name="Kohler A."/>
            <person name="Nagy L.G."/>
            <person name="Floudas D."/>
            <person name="Copeland A."/>
            <person name="Barry K.W."/>
            <person name="Cichocki N."/>
            <person name="Veneault-Fourrey C."/>
            <person name="LaButti K."/>
            <person name="Lindquist E.A."/>
            <person name="Lipzen A."/>
            <person name="Lundell T."/>
            <person name="Morin E."/>
            <person name="Murat C."/>
            <person name="Sun H."/>
            <person name="Tunlid A."/>
            <person name="Henrissat B."/>
            <person name="Grigoriev I.V."/>
            <person name="Hibbett D.S."/>
            <person name="Martin F."/>
            <person name="Nordberg H.P."/>
            <person name="Cantor M.N."/>
            <person name="Hua S.X."/>
        </authorList>
    </citation>
    <scope>NUCLEOTIDE SEQUENCE [LARGE SCALE GENOMIC DNA]</scope>
    <source>
        <strain evidence="3 4">F 1598</strain>
    </source>
</reference>
<evidence type="ECO:0000256" key="1">
    <source>
        <dbReference type="SAM" id="MobiDB-lite"/>
    </source>
</evidence>
<name>A0A0C3G0H7_PILCF</name>
<gene>
    <name evidence="3" type="ORF">PILCRDRAFT_2012</name>
</gene>
<dbReference type="HOGENOM" id="CLU_436544_0_0_1"/>
<protein>
    <submittedName>
        <fullName evidence="3">Uncharacterized protein</fullName>
    </submittedName>
</protein>
<keyword evidence="4" id="KW-1185">Reference proteome</keyword>
<reference evidence="4" key="2">
    <citation type="submission" date="2015-01" db="EMBL/GenBank/DDBJ databases">
        <title>Evolutionary Origins and Diversification of the Mycorrhizal Mutualists.</title>
        <authorList>
            <consortium name="DOE Joint Genome Institute"/>
            <consortium name="Mycorrhizal Genomics Consortium"/>
            <person name="Kohler A."/>
            <person name="Kuo A."/>
            <person name="Nagy L.G."/>
            <person name="Floudas D."/>
            <person name="Copeland A."/>
            <person name="Barry K.W."/>
            <person name="Cichocki N."/>
            <person name="Veneault-Fourrey C."/>
            <person name="LaButti K."/>
            <person name="Lindquist E.A."/>
            <person name="Lipzen A."/>
            <person name="Lundell T."/>
            <person name="Morin E."/>
            <person name="Murat C."/>
            <person name="Riley R."/>
            <person name="Ohm R."/>
            <person name="Sun H."/>
            <person name="Tunlid A."/>
            <person name="Henrissat B."/>
            <person name="Grigoriev I.V."/>
            <person name="Hibbett D.S."/>
            <person name="Martin F."/>
        </authorList>
    </citation>
    <scope>NUCLEOTIDE SEQUENCE [LARGE SCALE GENOMIC DNA]</scope>
    <source>
        <strain evidence="4">F 1598</strain>
    </source>
</reference>
<keyword evidence="2" id="KW-1133">Transmembrane helix</keyword>
<dbReference type="Proteomes" id="UP000054166">
    <property type="component" value="Unassembled WGS sequence"/>
</dbReference>
<feature type="compositionally biased region" description="Basic residues" evidence="1">
    <location>
        <begin position="586"/>
        <end position="595"/>
    </location>
</feature>
<organism evidence="3 4">
    <name type="scientific">Piloderma croceum (strain F 1598)</name>
    <dbReference type="NCBI Taxonomy" id="765440"/>
    <lineage>
        <taxon>Eukaryota</taxon>
        <taxon>Fungi</taxon>
        <taxon>Dikarya</taxon>
        <taxon>Basidiomycota</taxon>
        <taxon>Agaricomycotina</taxon>
        <taxon>Agaricomycetes</taxon>
        <taxon>Agaricomycetidae</taxon>
        <taxon>Atheliales</taxon>
        <taxon>Atheliaceae</taxon>
        <taxon>Piloderma</taxon>
    </lineage>
</organism>
<dbReference type="EMBL" id="KN832974">
    <property type="protein sequence ID" value="KIM89695.1"/>
    <property type="molecule type" value="Genomic_DNA"/>
</dbReference>
<proteinExistence type="predicted"/>
<dbReference type="AlphaFoldDB" id="A0A0C3G0H7"/>
<keyword evidence="2" id="KW-0812">Transmembrane</keyword>
<feature type="transmembrane region" description="Helical" evidence="2">
    <location>
        <begin position="30"/>
        <end position="53"/>
    </location>
</feature>
<evidence type="ECO:0000256" key="2">
    <source>
        <dbReference type="SAM" id="Phobius"/>
    </source>
</evidence>
<keyword evidence="2" id="KW-0472">Membrane</keyword>